<keyword evidence="13 15" id="KW-0811">Translocation</keyword>
<evidence type="ECO:0000256" key="6">
    <source>
        <dbReference type="ARBA" id="ARBA00022519"/>
    </source>
</evidence>
<dbReference type="Pfam" id="PF21090">
    <property type="entry name" value="P-loop_SecA"/>
    <property type="match status" value="1"/>
</dbReference>
<dbReference type="SMART" id="SM00957">
    <property type="entry name" value="SecA_DEAD"/>
    <property type="match status" value="1"/>
</dbReference>
<reference evidence="17 18" key="1">
    <citation type="submission" date="2017-05" db="EMBL/GenBank/DDBJ databases">
        <title>Full genome sequence of Pseudorhodoplanes sinuspersici.</title>
        <authorList>
            <person name="Dastgheib S.M.M."/>
            <person name="Shavandi M."/>
            <person name="Tirandaz H."/>
        </authorList>
    </citation>
    <scope>NUCLEOTIDE SEQUENCE [LARGE SCALE GENOMIC DNA]</scope>
    <source>
        <strain evidence="17 18">RIPI110</strain>
    </source>
</reference>
<dbReference type="CDD" id="cd18803">
    <property type="entry name" value="SF2_C_secA"/>
    <property type="match status" value="1"/>
</dbReference>
<dbReference type="InterPro" id="IPR011130">
    <property type="entry name" value="SecA_preprotein_X-link_dom"/>
</dbReference>
<dbReference type="GO" id="GO:0005524">
    <property type="term" value="F:ATP binding"/>
    <property type="evidence" value="ECO:0007669"/>
    <property type="project" value="UniProtKB-UniRule"/>
</dbReference>
<dbReference type="InterPro" id="IPR011115">
    <property type="entry name" value="SecA_DEAD"/>
</dbReference>
<dbReference type="PANTHER" id="PTHR30612">
    <property type="entry name" value="SECA INNER MEMBRANE COMPONENT OF SEC PROTEIN SECRETION SYSTEM"/>
    <property type="match status" value="1"/>
</dbReference>
<sequence>MLGAVARKLFGTANDRRIRGYQPRVDAINALEPELAKLTDEQLRARTDEFKKQLEEGKTLDDILVPAFATVREAGKRTLGQRHFDVQLIGGMILHEGGIAEMKTGEGKTLVATLAVYLNALNGKGVHVVTVNDYLAKRDSEWMAQIYGFLGLTTGVIVHGLDDEERKAAYACDITYGTNNELGFDYLRDNMKYRLEDMVQRGHVYAIVDEVDSILIDEARTPLIISGPLDDRSDFYNTIDAYIPRLDKSDYDVDEKQRTVNLTEAGMEKMEQWLRADDLLKGDSLYDIENVSTVHHVNQGLRAHKLFQRDKDYIVRNGEVVIIDEFTGRMMPGRRYSEGLHQALEAKEHQPIQPENQTLASITFQNYFRMYDKLGGMTGTALTEADEFYDIYKLNVVEVPTNRPMQRDDQDDEVYRTNGEKYRSIVALLDDCKKRGQPVLVGTTSIEKSEQLAEMLRKEGWEQHDFADPNAFAKLYTGDEGAAKAKVFAILNARYHEQEAYIVSQAGVPGAITIATNMAGRGTDIQLGGNADMRIRQELQGVEGEEREKRVQDIRDQVSRLKEKSLAAGGLFVLGTERHESRRIDNQLRGRSGRQGDPGRSKFFLSLEDDLMRIFGSDKLDSMLTKLGLKEGEAIIHPWINKALEKAQQKVEARNFDLRKNILKYDDVANDQRKVIFDQRIDMMKDNDVAETVTDMRHALIDDLVSKHIPENAYPEQWDVNGLHEAVQHILNLDLPIQDWAKEEGIADEEVRERIIKRADEVMAAKSAQYGPEVMRYVEKSVLLQTLDHLWREHLIMLEHLRQVIGLRGYGQRDPLNEYKSEAFQLFEAMIANMREGVTGQLMRVEVVQAPPEDEQQQLPYMEAHKVDPFTGEDEMSYANATLSPAMAGGAGAQQAVERDPKNPATWGKVGRNEACPCGSGKKYKHCHGRFG</sequence>
<dbReference type="NCBIfam" id="NF009538">
    <property type="entry name" value="PRK12904.1"/>
    <property type="match status" value="1"/>
</dbReference>
<comment type="subunit">
    <text evidence="15">Monomer and homodimer. Part of the essential Sec protein translocation apparatus which comprises SecA, SecYEG and auxiliary proteins SecDF-YajC and YidC.</text>
</comment>
<evidence type="ECO:0000256" key="13">
    <source>
        <dbReference type="ARBA" id="ARBA00023010"/>
    </source>
</evidence>
<protein>
    <recommendedName>
        <fullName evidence="15 16">Protein translocase subunit SecA</fullName>
        <ecNumber evidence="15">7.4.2.8</ecNumber>
    </recommendedName>
</protein>
<dbReference type="PRINTS" id="PR00906">
    <property type="entry name" value="SECA"/>
</dbReference>
<dbReference type="SUPFAM" id="SSF52540">
    <property type="entry name" value="P-loop containing nucleoside triphosphate hydrolases"/>
    <property type="match status" value="2"/>
</dbReference>
<evidence type="ECO:0000313" key="18">
    <source>
        <dbReference type="Proteomes" id="UP000194137"/>
    </source>
</evidence>
<dbReference type="PROSITE" id="PS51196">
    <property type="entry name" value="SECA_MOTOR_DEAD"/>
    <property type="match status" value="1"/>
</dbReference>
<dbReference type="EMBL" id="CP021112">
    <property type="protein sequence ID" value="ARP99458.1"/>
    <property type="molecule type" value="Genomic_DNA"/>
</dbReference>
<evidence type="ECO:0000256" key="2">
    <source>
        <dbReference type="ARBA" id="ARBA00007650"/>
    </source>
</evidence>
<keyword evidence="5 15" id="KW-0963">Cytoplasm</keyword>
<keyword evidence="18" id="KW-1185">Reference proteome</keyword>
<dbReference type="GO" id="GO:0006605">
    <property type="term" value="P:protein targeting"/>
    <property type="evidence" value="ECO:0007669"/>
    <property type="project" value="UniProtKB-UniRule"/>
</dbReference>
<dbReference type="Pfam" id="PF01043">
    <property type="entry name" value="SecA_PP_bind"/>
    <property type="match status" value="1"/>
</dbReference>
<feature type="binding site" evidence="15">
    <location>
        <position position="87"/>
    </location>
    <ligand>
        <name>ATP</name>
        <dbReference type="ChEBI" id="CHEBI:30616"/>
    </ligand>
</feature>
<dbReference type="RefSeq" id="WP_086087868.1">
    <property type="nucleotide sequence ID" value="NZ_CP021112.1"/>
</dbReference>
<dbReference type="NCBIfam" id="TIGR00963">
    <property type="entry name" value="secA"/>
    <property type="match status" value="1"/>
</dbReference>
<dbReference type="InterPro" id="IPR014018">
    <property type="entry name" value="SecA_motor_DEAD"/>
</dbReference>
<comment type="similarity">
    <text evidence="2 15 16">Belongs to the SecA family.</text>
</comment>
<dbReference type="HAMAP" id="MF_01382">
    <property type="entry name" value="SecA"/>
    <property type="match status" value="1"/>
</dbReference>
<evidence type="ECO:0000256" key="14">
    <source>
        <dbReference type="ARBA" id="ARBA00023136"/>
    </source>
</evidence>
<keyword evidence="7" id="KW-0479">Metal-binding</keyword>
<evidence type="ECO:0000256" key="4">
    <source>
        <dbReference type="ARBA" id="ARBA00022475"/>
    </source>
</evidence>
<name>A0A1W6ZPX8_9HYPH</name>
<evidence type="ECO:0000256" key="12">
    <source>
        <dbReference type="ARBA" id="ARBA00022967"/>
    </source>
</evidence>
<evidence type="ECO:0000256" key="1">
    <source>
        <dbReference type="ARBA" id="ARBA00001947"/>
    </source>
</evidence>
<dbReference type="InterPro" id="IPR014001">
    <property type="entry name" value="Helicase_ATP-bd"/>
</dbReference>
<keyword evidence="6" id="KW-0997">Cell inner membrane</keyword>
<dbReference type="GO" id="GO:0008564">
    <property type="term" value="F:protein-exporting ATPase activity"/>
    <property type="evidence" value="ECO:0007669"/>
    <property type="project" value="UniProtKB-EC"/>
</dbReference>
<accession>A0A1W6ZPX8</accession>
<comment type="function">
    <text evidence="15">Part of the Sec protein translocase complex. Interacts with the SecYEG preprotein conducting channel. Has a central role in coupling the hydrolysis of ATP to the transfer of proteins into and across the cell membrane, serving both as a receptor for the preprotein-SecB complex and as an ATP-driven molecular motor driving the stepwise translocation of polypeptide chains across the membrane.</text>
</comment>
<evidence type="ECO:0000256" key="3">
    <source>
        <dbReference type="ARBA" id="ARBA00022448"/>
    </source>
</evidence>
<evidence type="ECO:0000256" key="7">
    <source>
        <dbReference type="ARBA" id="ARBA00022723"/>
    </source>
</evidence>
<dbReference type="InterPro" id="IPR027417">
    <property type="entry name" value="P-loop_NTPase"/>
</dbReference>
<dbReference type="CDD" id="cd17928">
    <property type="entry name" value="DEXDc_SecA"/>
    <property type="match status" value="1"/>
</dbReference>
<dbReference type="InterPro" id="IPR004027">
    <property type="entry name" value="SEC_C_motif"/>
</dbReference>
<evidence type="ECO:0000256" key="15">
    <source>
        <dbReference type="HAMAP-Rule" id="MF_01382"/>
    </source>
</evidence>
<gene>
    <name evidence="15" type="primary">secA</name>
    <name evidence="17" type="ORF">CAK95_10450</name>
</gene>
<dbReference type="Pfam" id="PF07517">
    <property type="entry name" value="SecA_DEAD"/>
    <property type="match status" value="1"/>
</dbReference>
<dbReference type="FunFam" id="3.40.50.300:FF:001790">
    <property type="entry name" value="Protein translocase subunit SecA"/>
    <property type="match status" value="1"/>
</dbReference>
<dbReference type="InterPro" id="IPR011116">
    <property type="entry name" value="SecA_Wing/Scaffold"/>
</dbReference>
<keyword evidence="3 15" id="KW-0813">Transport</keyword>
<dbReference type="PROSITE" id="PS51192">
    <property type="entry name" value="HELICASE_ATP_BIND_1"/>
    <property type="match status" value="1"/>
</dbReference>
<dbReference type="KEGG" id="psin:CAK95_10450"/>
<feature type="binding site" evidence="15">
    <location>
        <begin position="105"/>
        <end position="109"/>
    </location>
    <ligand>
        <name>ATP</name>
        <dbReference type="ChEBI" id="CHEBI:30616"/>
    </ligand>
</feature>
<dbReference type="InterPro" id="IPR036670">
    <property type="entry name" value="SecA_X-link_sf"/>
</dbReference>
<dbReference type="GO" id="GO:0065002">
    <property type="term" value="P:intracellular protein transmembrane transport"/>
    <property type="evidence" value="ECO:0007669"/>
    <property type="project" value="UniProtKB-UniRule"/>
</dbReference>
<comment type="subcellular location">
    <subcellularLocation>
        <location evidence="15">Cell membrane</location>
        <topology evidence="15">Peripheral membrane protein</topology>
        <orientation evidence="15">Cytoplasmic side</orientation>
    </subcellularLocation>
    <subcellularLocation>
        <location evidence="15">Cytoplasm</location>
    </subcellularLocation>
    <text evidence="15">Distribution is 50-50.</text>
</comment>
<evidence type="ECO:0000256" key="11">
    <source>
        <dbReference type="ARBA" id="ARBA00022927"/>
    </source>
</evidence>
<dbReference type="AlphaFoldDB" id="A0A1W6ZPX8"/>
<evidence type="ECO:0000256" key="8">
    <source>
        <dbReference type="ARBA" id="ARBA00022741"/>
    </source>
</evidence>
<comment type="cofactor">
    <cofactor evidence="1">
        <name>Zn(2+)</name>
        <dbReference type="ChEBI" id="CHEBI:29105"/>
    </cofactor>
</comment>
<dbReference type="InterPro" id="IPR044722">
    <property type="entry name" value="SecA_SF2_C"/>
</dbReference>
<dbReference type="Pfam" id="PF02810">
    <property type="entry name" value="SEC-C"/>
    <property type="match status" value="1"/>
</dbReference>
<dbReference type="GO" id="GO:0005886">
    <property type="term" value="C:plasma membrane"/>
    <property type="evidence" value="ECO:0007669"/>
    <property type="project" value="UniProtKB-SubCell"/>
</dbReference>
<dbReference type="InterPro" id="IPR000185">
    <property type="entry name" value="SecA"/>
</dbReference>
<dbReference type="GO" id="GO:0043952">
    <property type="term" value="P:protein transport by the Sec complex"/>
    <property type="evidence" value="ECO:0007669"/>
    <property type="project" value="TreeGrafter"/>
</dbReference>
<dbReference type="OrthoDB" id="9805579at2"/>
<dbReference type="PANTHER" id="PTHR30612:SF0">
    <property type="entry name" value="CHLOROPLAST PROTEIN-TRANSPORTING ATPASE"/>
    <property type="match status" value="1"/>
</dbReference>
<dbReference type="Gene3D" id="1.10.3060.10">
    <property type="entry name" value="Helical scaffold and wing domains of SecA"/>
    <property type="match status" value="1"/>
</dbReference>
<keyword evidence="14 15" id="KW-0472">Membrane</keyword>
<keyword evidence="12 15" id="KW-1278">Translocase</keyword>
<evidence type="ECO:0000256" key="10">
    <source>
        <dbReference type="ARBA" id="ARBA00022840"/>
    </source>
</evidence>
<evidence type="ECO:0000256" key="16">
    <source>
        <dbReference type="RuleBase" id="RU003874"/>
    </source>
</evidence>
<evidence type="ECO:0000256" key="9">
    <source>
        <dbReference type="ARBA" id="ARBA00022833"/>
    </source>
</evidence>
<dbReference type="SMART" id="SM00958">
    <property type="entry name" value="SecA_PP_bind"/>
    <property type="match status" value="1"/>
</dbReference>
<dbReference type="EC" id="7.4.2.8" evidence="15"/>
<evidence type="ECO:0000313" key="17">
    <source>
        <dbReference type="EMBL" id="ARP99458.1"/>
    </source>
</evidence>
<dbReference type="GO" id="GO:0005829">
    <property type="term" value="C:cytosol"/>
    <property type="evidence" value="ECO:0007669"/>
    <property type="project" value="TreeGrafter"/>
</dbReference>
<dbReference type="STRING" id="1235591.CAK95_10450"/>
<comment type="catalytic activity">
    <reaction evidence="15">
        <text>ATP + H2O + cellular proteinSide 1 = ADP + phosphate + cellular proteinSide 2.</text>
        <dbReference type="EC" id="7.4.2.8"/>
    </reaction>
</comment>
<dbReference type="GO" id="GO:0031522">
    <property type="term" value="C:cell envelope Sec protein transport complex"/>
    <property type="evidence" value="ECO:0007669"/>
    <property type="project" value="TreeGrafter"/>
</dbReference>
<dbReference type="Gene3D" id="3.40.50.300">
    <property type="entry name" value="P-loop containing nucleotide triphosphate hydrolases"/>
    <property type="match status" value="2"/>
</dbReference>
<keyword evidence="11 15" id="KW-0653">Protein transport</keyword>
<dbReference type="GO" id="GO:0017038">
    <property type="term" value="P:protein import"/>
    <property type="evidence" value="ECO:0007669"/>
    <property type="project" value="InterPro"/>
</dbReference>
<feature type="binding site" evidence="15">
    <location>
        <position position="524"/>
    </location>
    <ligand>
        <name>ATP</name>
        <dbReference type="ChEBI" id="CHEBI:30616"/>
    </ligand>
</feature>
<dbReference type="InterPro" id="IPR036266">
    <property type="entry name" value="SecA_Wing/Scaffold_sf"/>
</dbReference>
<keyword evidence="10 15" id="KW-0067">ATP-binding</keyword>
<keyword evidence="8 15" id="KW-0547">Nucleotide-binding</keyword>
<evidence type="ECO:0000256" key="5">
    <source>
        <dbReference type="ARBA" id="ARBA00022490"/>
    </source>
</evidence>
<keyword evidence="4 15" id="KW-1003">Cell membrane</keyword>
<dbReference type="Gene3D" id="3.90.1440.10">
    <property type="entry name" value="SecA, preprotein cross-linking domain"/>
    <property type="match status" value="1"/>
</dbReference>
<dbReference type="FunFam" id="3.90.1440.10:FF:000001">
    <property type="entry name" value="Preprotein translocase subunit SecA"/>
    <property type="match status" value="1"/>
</dbReference>
<dbReference type="Proteomes" id="UP000194137">
    <property type="component" value="Chromosome"/>
</dbReference>
<dbReference type="PROSITE" id="PS01312">
    <property type="entry name" value="SECA"/>
    <property type="match status" value="1"/>
</dbReference>
<dbReference type="Pfam" id="PF07516">
    <property type="entry name" value="SecA_SW"/>
    <property type="match status" value="1"/>
</dbReference>
<dbReference type="GO" id="GO:0046872">
    <property type="term" value="F:metal ion binding"/>
    <property type="evidence" value="ECO:0007669"/>
    <property type="project" value="UniProtKB-KW"/>
</dbReference>
<dbReference type="FunFam" id="1.10.3060.10:FF:000003">
    <property type="entry name" value="Protein translocase subunit SecA"/>
    <property type="match status" value="1"/>
</dbReference>
<dbReference type="SUPFAM" id="SSF81767">
    <property type="entry name" value="Pre-protein crosslinking domain of SecA"/>
    <property type="match status" value="1"/>
</dbReference>
<proteinExistence type="inferred from homology"/>
<dbReference type="InterPro" id="IPR020937">
    <property type="entry name" value="SecA_CS"/>
</dbReference>
<dbReference type="SUPFAM" id="SSF81886">
    <property type="entry name" value="Helical scaffold and wing domains of SecA"/>
    <property type="match status" value="1"/>
</dbReference>
<organism evidence="17 18">
    <name type="scientific">Pseudorhodoplanes sinuspersici</name>
    <dbReference type="NCBI Taxonomy" id="1235591"/>
    <lineage>
        <taxon>Bacteria</taxon>
        <taxon>Pseudomonadati</taxon>
        <taxon>Pseudomonadota</taxon>
        <taxon>Alphaproteobacteria</taxon>
        <taxon>Hyphomicrobiales</taxon>
        <taxon>Pseudorhodoplanes</taxon>
    </lineage>
</organism>
<dbReference type="FunFam" id="3.40.50.300:FF:000334">
    <property type="entry name" value="Protein translocase subunit SecA"/>
    <property type="match status" value="1"/>
</dbReference>
<keyword evidence="9" id="KW-0862">Zinc</keyword>